<evidence type="ECO:0000313" key="1">
    <source>
        <dbReference type="EMBL" id="KAI4357402.1"/>
    </source>
</evidence>
<dbReference type="EMBL" id="CM039426">
    <property type="protein sequence ID" value="KAI4357402.1"/>
    <property type="molecule type" value="Genomic_DNA"/>
</dbReference>
<evidence type="ECO:0000313" key="2">
    <source>
        <dbReference type="Proteomes" id="UP000828941"/>
    </source>
</evidence>
<sequence>MDGLDFVSHYPLSKFFVDYGKIDGDVPQANLIVPTHLGSARFTILSSFSLKDASSETLLSSDLAPSSKDTIGKSSNTSVNRFDSYVLYGTAANSDEAENQRLSFLSLLIWIIGVSLVIFFISDVSRAFKGPLLT</sequence>
<keyword evidence="2" id="KW-1185">Reference proteome</keyword>
<protein>
    <submittedName>
        <fullName evidence="1">Uncharacterized protein</fullName>
    </submittedName>
</protein>
<comment type="caution">
    <text evidence="1">The sequence shown here is derived from an EMBL/GenBank/DDBJ whole genome shotgun (WGS) entry which is preliminary data.</text>
</comment>
<gene>
    <name evidence="1" type="ORF">L6164_001351</name>
</gene>
<accession>A0ACB9Q9I6</accession>
<reference evidence="1 2" key="1">
    <citation type="journal article" date="2022" name="DNA Res.">
        <title>Chromosomal-level genome assembly of the orchid tree Bauhinia variegata (Leguminosae; Cercidoideae) supports the allotetraploid origin hypothesis of Bauhinia.</title>
        <authorList>
            <person name="Zhong Y."/>
            <person name="Chen Y."/>
            <person name="Zheng D."/>
            <person name="Pang J."/>
            <person name="Liu Y."/>
            <person name="Luo S."/>
            <person name="Meng S."/>
            <person name="Qian L."/>
            <person name="Wei D."/>
            <person name="Dai S."/>
            <person name="Zhou R."/>
        </authorList>
    </citation>
    <scope>NUCLEOTIDE SEQUENCE [LARGE SCALE GENOMIC DNA]</scope>
    <source>
        <strain evidence="1">BV-YZ2020</strain>
    </source>
</reference>
<name>A0ACB9Q9I6_BAUVA</name>
<proteinExistence type="predicted"/>
<dbReference type="Proteomes" id="UP000828941">
    <property type="component" value="Chromosome 1"/>
</dbReference>
<organism evidence="1 2">
    <name type="scientific">Bauhinia variegata</name>
    <name type="common">Purple orchid tree</name>
    <name type="synonym">Phanera variegata</name>
    <dbReference type="NCBI Taxonomy" id="167791"/>
    <lineage>
        <taxon>Eukaryota</taxon>
        <taxon>Viridiplantae</taxon>
        <taxon>Streptophyta</taxon>
        <taxon>Embryophyta</taxon>
        <taxon>Tracheophyta</taxon>
        <taxon>Spermatophyta</taxon>
        <taxon>Magnoliopsida</taxon>
        <taxon>eudicotyledons</taxon>
        <taxon>Gunneridae</taxon>
        <taxon>Pentapetalae</taxon>
        <taxon>rosids</taxon>
        <taxon>fabids</taxon>
        <taxon>Fabales</taxon>
        <taxon>Fabaceae</taxon>
        <taxon>Cercidoideae</taxon>
        <taxon>Cercideae</taxon>
        <taxon>Bauhiniinae</taxon>
        <taxon>Bauhinia</taxon>
    </lineage>
</organism>